<organism evidence="1 2">
    <name type="scientific">Neisseria musculi</name>
    <dbReference type="NCBI Taxonomy" id="1815583"/>
    <lineage>
        <taxon>Bacteria</taxon>
        <taxon>Pseudomonadati</taxon>
        <taxon>Pseudomonadota</taxon>
        <taxon>Betaproteobacteria</taxon>
        <taxon>Neisseriales</taxon>
        <taxon>Neisseriaceae</taxon>
        <taxon>Neisseria</taxon>
    </lineage>
</organism>
<dbReference type="AlphaFoldDB" id="A0A7H1M9D8"/>
<reference evidence="1" key="1">
    <citation type="submission" date="2024-06" db="EMBL/GenBank/DDBJ databases">
        <title>Complete Genome Sequence of mouse commensal type strain Neisseria musculi.</title>
        <authorList>
            <person name="Thapa E."/>
            <person name="Aluvathingal J."/>
            <person name="Nadendla S."/>
            <person name="Mehta A."/>
            <person name="Tettelin H."/>
            <person name="Weyand N.J."/>
        </authorList>
    </citation>
    <scope>NUCLEOTIDE SEQUENCE</scope>
    <source>
        <strain evidence="1">NW831</strain>
    </source>
</reference>
<sequence length="110" mass="12092">MIIGCETLTLDADHALLGKTNPNAQPLVPQDYAVEVEVNERVARQATAVGIEKLVGQNLQTALHKADIFTPNGRGYYKIRAKIVQASQSAFSVGGFLGKMEIEYRNQSRF</sequence>
<dbReference type="KEGG" id="nmus:H7A79_0683"/>
<dbReference type="Proteomes" id="UP000516412">
    <property type="component" value="Chromosome"/>
</dbReference>
<name>A0A7H1M9D8_9NEIS</name>
<keyword evidence="2" id="KW-1185">Reference proteome</keyword>
<gene>
    <name evidence="1" type="ORF">H7A79_0683</name>
</gene>
<evidence type="ECO:0000313" key="2">
    <source>
        <dbReference type="Proteomes" id="UP000516412"/>
    </source>
</evidence>
<accession>A0A7H1M9D8</accession>
<dbReference type="EMBL" id="CP060414">
    <property type="protein sequence ID" value="QNT58253.1"/>
    <property type="molecule type" value="Genomic_DNA"/>
</dbReference>
<evidence type="ECO:0000313" key="1">
    <source>
        <dbReference type="EMBL" id="QNT58253.1"/>
    </source>
</evidence>
<proteinExistence type="predicted"/>
<protein>
    <submittedName>
        <fullName evidence="1">Uncharacterized protein</fullName>
    </submittedName>
</protein>